<dbReference type="Gene3D" id="3.40.630.30">
    <property type="match status" value="1"/>
</dbReference>
<dbReference type="CDD" id="cd04301">
    <property type="entry name" value="NAT_SF"/>
    <property type="match status" value="1"/>
</dbReference>
<evidence type="ECO:0000256" key="1">
    <source>
        <dbReference type="SAM" id="MobiDB-lite"/>
    </source>
</evidence>
<name>A0ABV8A3H8_9DEIO</name>
<dbReference type="RefSeq" id="WP_380075971.1">
    <property type="nucleotide sequence ID" value="NZ_JBHRZF010000029.1"/>
</dbReference>
<dbReference type="EMBL" id="JBHRZF010000029">
    <property type="protein sequence ID" value="MFC3859786.1"/>
    <property type="molecule type" value="Genomic_DNA"/>
</dbReference>
<dbReference type="SUPFAM" id="SSF55729">
    <property type="entry name" value="Acyl-CoA N-acyltransferases (Nat)"/>
    <property type="match status" value="1"/>
</dbReference>
<feature type="region of interest" description="Disordered" evidence="1">
    <location>
        <begin position="55"/>
        <end position="93"/>
    </location>
</feature>
<evidence type="ECO:0000259" key="2">
    <source>
        <dbReference type="PROSITE" id="PS51186"/>
    </source>
</evidence>
<proteinExistence type="predicted"/>
<keyword evidence="4" id="KW-1185">Reference proteome</keyword>
<comment type="caution">
    <text evidence="3">The sequence shown here is derived from an EMBL/GenBank/DDBJ whole genome shotgun (WGS) entry which is preliminary data.</text>
</comment>
<sequence length="93" mass="10173">MNVTAKLDDLYTLPDFRRRGVARALMDAVTDWARTGAVRYVFWYANQREAGKAYQAIGDTGPPRPARKASTSKWIAGGIPCSSPASSLQDRPG</sequence>
<feature type="domain" description="N-acetyltransferase" evidence="2">
    <location>
        <begin position="1"/>
        <end position="80"/>
    </location>
</feature>
<feature type="compositionally biased region" description="Polar residues" evidence="1">
    <location>
        <begin position="83"/>
        <end position="93"/>
    </location>
</feature>
<evidence type="ECO:0000313" key="4">
    <source>
        <dbReference type="Proteomes" id="UP001595748"/>
    </source>
</evidence>
<dbReference type="PROSITE" id="PS51186">
    <property type="entry name" value="GNAT"/>
    <property type="match status" value="1"/>
</dbReference>
<reference evidence="4" key="1">
    <citation type="journal article" date="2019" name="Int. J. Syst. Evol. Microbiol.">
        <title>The Global Catalogue of Microorganisms (GCM) 10K type strain sequencing project: providing services to taxonomists for standard genome sequencing and annotation.</title>
        <authorList>
            <consortium name="The Broad Institute Genomics Platform"/>
            <consortium name="The Broad Institute Genome Sequencing Center for Infectious Disease"/>
            <person name="Wu L."/>
            <person name="Ma J."/>
        </authorList>
    </citation>
    <scope>NUCLEOTIDE SEQUENCE [LARGE SCALE GENOMIC DNA]</scope>
    <source>
        <strain evidence="4">CCTCC AB 2013263</strain>
    </source>
</reference>
<organism evidence="3 4">
    <name type="scientific">Deinococcus antarcticus</name>
    <dbReference type="NCBI Taxonomy" id="1298767"/>
    <lineage>
        <taxon>Bacteria</taxon>
        <taxon>Thermotogati</taxon>
        <taxon>Deinococcota</taxon>
        <taxon>Deinococci</taxon>
        <taxon>Deinococcales</taxon>
        <taxon>Deinococcaceae</taxon>
        <taxon>Deinococcus</taxon>
    </lineage>
</organism>
<dbReference type="InterPro" id="IPR016181">
    <property type="entry name" value="Acyl_CoA_acyltransferase"/>
</dbReference>
<dbReference type="Proteomes" id="UP001595748">
    <property type="component" value="Unassembled WGS sequence"/>
</dbReference>
<dbReference type="InterPro" id="IPR000182">
    <property type="entry name" value="GNAT_dom"/>
</dbReference>
<accession>A0ABV8A3H8</accession>
<dbReference type="Pfam" id="PF00583">
    <property type="entry name" value="Acetyltransf_1"/>
    <property type="match status" value="1"/>
</dbReference>
<gene>
    <name evidence="3" type="ORF">ACFOPQ_03285</name>
</gene>
<evidence type="ECO:0000313" key="3">
    <source>
        <dbReference type="EMBL" id="MFC3859786.1"/>
    </source>
</evidence>
<protein>
    <submittedName>
        <fullName evidence="3">GNAT family N-acetyltransferase</fullName>
    </submittedName>
</protein>